<accession>A0A2H9ZYG9</accession>
<keyword evidence="2" id="KW-1185">Reference proteome</keyword>
<name>A0A2H9ZYG9_9ASPA</name>
<gene>
    <name evidence="1" type="ORF">AXF42_Ash021753</name>
</gene>
<protein>
    <submittedName>
        <fullName evidence="1">Uncharacterized protein</fullName>
    </submittedName>
</protein>
<sequence length="96" mass="10960">MVIKFIEGVRGWLVKVRSMLADLANAGDLDAVLGKLREFKASVTGMTEMLNEEFRKFDNRQFQKMSQIHSKMQSIEVKIKSVKGEKKVMENNLILG</sequence>
<reference evidence="1 2" key="1">
    <citation type="journal article" date="2017" name="Nature">
        <title>The Apostasia genome and the evolution of orchids.</title>
        <authorList>
            <person name="Zhang G.Q."/>
            <person name="Liu K.W."/>
            <person name="Li Z."/>
            <person name="Lohaus R."/>
            <person name="Hsiao Y.Y."/>
            <person name="Niu S.C."/>
            <person name="Wang J.Y."/>
            <person name="Lin Y.C."/>
            <person name="Xu Q."/>
            <person name="Chen L.J."/>
            <person name="Yoshida K."/>
            <person name="Fujiwara S."/>
            <person name="Wang Z.W."/>
            <person name="Zhang Y.Q."/>
            <person name="Mitsuda N."/>
            <person name="Wang M."/>
            <person name="Liu G.H."/>
            <person name="Pecoraro L."/>
            <person name="Huang H.X."/>
            <person name="Xiao X.J."/>
            <person name="Lin M."/>
            <person name="Wu X.Y."/>
            <person name="Wu W.L."/>
            <person name="Chen Y.Y."/>
            <person name="Chang S.B."/>
            <person name="Sakamoto S."/>
            <person name="Ohme-Takagi M."/>
            <person name="Yagi M."/>
            <person name="Zeng S.J."/>
            <person name="Shen C.Y."/>
            <person name="Yeh C.M."/>
            <person name="Luo Y.B."/>
            <person name="Tsai W.C."/>
            <person name="Van de Peer Y."/>
            <person name="Liu Z.J."/>
        </authorList>
    </citation>
    <scope>NUCLEOTIDE SEQUENCE [LARGE SCALE GENOMIC DNA]</scope>
    <source>
        <strain evidence="2">cv. Shenzhen</strain>
        <tissue evidence="1">Stem</tissue>
    </source>
</reference>
<proteinExistence type="predicted"/>
<evidence type="ECO:0000313" key="1">
    <source>
        <dbReference type="EMBL" id="PKA48326.1"/>
    </source>
</evidence>
<dbReference type="AlphaFoldDB" id="A0A2H9ZYG9"/>
<evidence type="ECO:0000313" key="2">
    <source>
        <dbReference type="Proteomes" id="UP000236161"/>
    </source>
</evidence>
<dbReference type="EMBL" id="KZ452568">
    <property type="protein sequence ID" value="PKA48326.1"/>
    <property type="molecule type" value="Genomic_DNA"/>
</dbReference>
<dbReference type="Proteomes" id="UP000236161">
    <property type="component" value="Unassembled WGS sequence"/>
</dbReference>
<organism evidence="1 2">
    <name type="scientific">Apostasia shenzhenica</name>
    <dbReference type="NCBI Taxonomy" id="1088818"/>
    <lineage>
        <taxon>Eukaryota</taxon>
        <taxon>Viridiplantae</taxon>
        <taxon>Streptophyta</taxon>
        <taxon>Embryophyta</taxon>
        <taxon>Tracheophyta</taxon>
        <taxon>Spermatophyta</taxon>
        <taxon>Magnoliopsida</taxon>
        <taxon>Liliopsida</taxon>
        <taxon>Asparagales</taxon>
        <taxon>Orchidaceae</taxon>
        <taxon>Apostasioideae</taxon>
        <taxon>Apostasia</taxon>
    </lineage>
</organism>